<evidence type="ECO:0000313" key="4">
    <source>
        <dbReference type="Proteomes" id="UP001596122"/>
    </source>
</evidence>
<name>A0ABW0GSK5_9MICO</name>
<keyword evidence="4" id="KW-1185">Reference proteome</keyword>
<dbReference type="NCBIfam" id="TIGR04312">
    <property type="entry name" value="choice_anch_B"/>
    <property type="match status" value="2"/>
</dbReference>
<evidence type="ECO:0000256" key="1">
    <source>
        <dbReference type="SAM" id="SignalP"/>
    </source>
</evidence>
<feature type="domain" description="PA" evidence="2">
    <location>
        <begin position="292"/>
        <end position="354"/>
    </location>
</feature>
<dbReference type="RefSeq" id="WP_340271177.1">
    <property type="nucleotide sequence ID" value="NZ_JBBEOG010000009.1"/>
</dbReference>
<dbReference type="EMBL" id="JBHSLD010000013">
    <property type="protein sequence ID" value="MFC5381806.1"/>
    <property type="molecule type" value="Genomic_DNA"/>
</dbReference>
<reference evidence="4" key="1">
    <citation type="journal article" date="2019" name="Int. J. Syst. Evol. Microbiol.">
        <title>The Global Catalogue of Microorganisms (GCM) 10K type strain sequencing project: providing services to taxonomists for standard genome sequencing and annotation.</title>
        <authorList>
            <consortium name="The Broad Institute Genomics Platform"/>
            <consortium name="The Broad Institute Genome Sequencing Center for Infectious Disease"/>
            <person name="Wu L."/>
            <person name="Ma J."/>
        </authorList>
    </citation>
    <scope>NUCLEOTIDE SEQUENCE [LARGE SCALE GENOMIC DNA]</scope>
    <source>
        <strain evidence="4">CCUG 43114</strain>
    </source>
</reference>
<dbReference type="InterPro" id="IPR003137">
    <property type="entry name" value="PA_domain"/>
</dbReference>
<gene>
    <name evidence="3" type="ORF">ACFPJ6_13535</name>
</gene>
<dbReference type="CDD" id="cd04818">
    <property type="entry name" value="PA_subtilisin_1"/>
    <property type="match status" value="1"/>
</dbReference>
<feature type="signal peptide" evidence="1">
    <location>
        <begin position="1"/>
        <end position="25"/>
    </location>
</feature>
<sequence length="603" mass="63509">MRKRIAAVAATVGMFAAVAMSPAQAHHPEITDVPGETTSVYKYEGLVTKLDRDWSTTSTSGSKGAAKGNAPGTSAPCINGMAADFFPCDGIDLLSHVSHNELGTTFVNDIWGWTDPQSKKDYALVGATNGTVFVDISDAKRPQVLGILPTASTAGGSTWRDIKVYENHAFVVSEHTNHGIQVFDLTRLRDWDGTYTTYDVDARYTGHGSAHNININEETGFAYSVGAGPFSSQPLPYTVTVDPPSAAAGSYLANGAVFGPAPTQAGFSGAFALGVDGGGSTLGCTPLVGFPAGAIAIVDRGTCAFTIKVKNAQDAGAVGVVVANNGAGTILMGGADPTITIPAVMVSQADGATIKAGLPATGSVVANDPPAVCGTGLHMVDVSEPTSPTYAGCFDDHGYIHDTQCVVYDGPDTDYTGREICFNSNATSSGAGGLHRVAIVDVTDKANPVSIAREGYENDGYSHQGWLTPDKRFFLHGDELDEQRRGINTTTRVWDVSDLDYIVEIQAFANDTTSIDHNIYTQGRYAYASNYTSGLRVYDTRDLAGGGLSEAAFFDVYPENDNTTFEGGTWSNYAYLGQKGVVAVSSIDRGLFILQPRLSRQGN</sequence>
<dbReference type="PANTHER" id="PTHR38787:SF3">
    <property type="entry name" value="REGULATORY P DOMAIN-CONTAINING PROTEIN"/>
    <property type="match status" value="1"/>
</dbReference>
<accession>A0ABW0GSK5</accession>
<dbReference type="InterPro" id="IPR027589">
    <property type="entry name" value="Choice_anch_B"/>
</dbReference>
<dbReference type="Pfam" id="PF02225">
    <property type="entry name" value="PA"/>
    <property type="match status" value="1"/>
</dbReference>
<feature type="chain" id="PRO_5045417505" evidence="1">
    <location>
        <begin position="26"/>
        <end position="603"/>
    </location>
</feature>
<keyword evidence="1" id="KW-0732">Signal</keyword>
<comment type="caution">
    <text evidence="3">The sequence shown here is derived from an EMBL/GenBank/DDBJ whole genome shotgun (WGS) entry which is preliminary data.</text>
</comment>
<dbReference type="InterPro" id="IPR013211">
    <property type="entry name" value="LVIVD"/>
</dbReference>
<evidence type="ECO:0000313" key="3">
    <source>
        <dbReference type="EMBL" id="MFC5381806.1"/>
    </source>
</evidence>
<dbReference type="PANTHER" id="PTHR38787">
    <property type="entry name" value="REGULATORY P DOMAIN-CONTAINING PROTEIN"/>
    <property type="match status" value="1"/>
</dbReference>
<evidence type="ECO:0000259" key="2">
    <source>
        <dbReference type="Pfam" id="PF02225"/>
    </source>
</evidence>
<organism evidence="3 4">
    <name type="scientific">Aquipuribacter nitratireducens</name>
    <dbReference type="NCBI Taxonomy" id="650104"/>
    <lineage>
        <taxon>Bacteria</taxon>
        <taxon>Bacillati</taxon>
        <taxon>Actinomycetota</taxon>
        <taxon>Actinomycetes</taxon>
        <taxon>Micrococcales</taxon>
        <taxon>Intrasporangiaceae</taxon>
        <taxon>Aquipuribacter</taxon>
    </lineage>
</organism>
<dbReference type="Pfam" id="PF08309">
    <property type="entry name" value="LVIVD"/>
    <property type="match status" value="2"/>
</dbReference>
<dbReference type="Proteomes" id="UP001596122">
    <property type="component" value="Unassembled WGS sequence"/>
</dbReference>
<dbReference type="InterPro" id="IPR046450">
    <property type="entry name" value="PA_dom_sf"/>
</dbReference>
<protein>
    <submittedName>
        <fullName evidence="3">Choice-of-anchor B family protein</fullName>
    </submittedName>
</protein>
<proteinExistence type="predicted"/>
<dbReference type="Gene3D" id="3.50.30.30">
    <property type="match status" value="1"/>
</dbReference>
<dbReference type="SUPFAM" id="SSF52025">
    <property type="entry name" value="PA domain"/>
    <property type="match status" value="1"/>
</dbReference>